<keyword evidence="2" id="KW-1185">Reference proteome</keyword>
<dbReference type="OrthoDB" id="10423273at2759"/>
<gene>
    <name evidence="1" type="ORF">SVUK_LOCUS19314</name>
</gene>
<sequence length="102" mass="11296">MVVTAEPREGSSSLPITIEENEFAKNGGEYSAMLSMQGSNAANGSFRSNRLHDNKNSMASVILMSPYYSLDSNDFSNTKSAHELEVRSDGSWVNWEEIFPID</sequence>
<accession>A0A3P7JLM8</accession>
<dbReference type="AlphaFoldDB" id="A0A3P7JLM8"/>
<protein>
    <submittedName>
        <fullName evidence="1">Uncharacterized protein</fullName>
    </submittedName>
</protein>
<name>A0A3P7JLM8_STRVU</name>
<proteinExistence type="predicted"/>
<evidence type="ECO:0000313" key="2">
    <source>
        <dbReference type="Proteomes" id="UP000270094"/>
    </source>
</evidence>
<evidence type="ECO:0000313" key="1">
    <source>
        <dbReference type="EMBL" id="VDM84316.1"/>
    </source>
</evidence>
<reference evidence="1 2" key="1">
    <citation type="submission" date="2018-11" db="EMBL/GenBank/DDBJ databases">
        <authorList>
            <consortium name="Pathogen Informatics"/>
        </authorList>
    </citation>
    <scope>NUCLEOTIDE SEQUENCE [LARGE SCALE GENOMIC DNA]</scope>
</reference>
<organism evidence="1 2">
    <name type="scientific">Strongylus vulgaris</name>
    <name type="common">Blood worm</name>
    <dbReference type="NCBI Taxonomy" id="40348"/>
    <lineage>
        <taxon>Eukaryota</taxon>
        <taxon>Metazoa</taxon>
        <taxon>Ecdysozoa</taxon>
        <taxon>Nematoda</taxon>
        <taxon>Chromadorea</taxon>
        <taxon>Rhabditida</taxon>
        <taxon>Rhabditina</taxon>
        <taxon>Rhabditomorpha</taxon>
        <taxon>Strongyloidea</taxon>
        <taxon>Strongylidae</taxon>
        <taxon>Strongylus</taxon>
    </lineage>
</organism>
<dbReference type="EMBL" id="UYYB01129281">
    <property type="protein sequence ID" value="VDM84316.1"/>
    <property type="molecule type" value="Genomic_DNA"/>
</dbReference>
<dbReference type="Proteomes" id="UP000270094">
    <property type="component" value="Unassembled WGS sequence"/>
</dbReference>